<dbReference type="GO" id="GO:0006281">
    <property type="term" value="P:DNA repair"/>
    <property type="evidence" value="ECO:0007669"/>
    <property type="project" value="UniProtKB-ARBA"/>
</dbReference>
<keyword evidence="3" id="KW-1185">Reference proteome</keyword>
<accession>A0AAD7YZL6</accession>
<evidence type="ECO:0000313" key="3">
    <source>
        <dbReference type="Proteomes" id="UP001231518"/>
    </source>
</evidence>
<dbReference type="InterPro" id="IPR019080">
    <property type="entry name" value="YqaJ_viral_recombinase"/>
</dbReference>
<evidence type="ECO:0000259" key="1">
    <source>
        <dbReference type="Pfam" id="PF09588"/>
    </source>
</evidence>
<dbReference type="SUPFAM" id="SSF52980">
    <property type="entry name" value="Restriction endonuclease-like"/>
    <property type="match status" value="1"/>
</dbReference>
<gene>
    <name evidence="2" type="ORF">PYW07_014351</name>
</gene>
<dbReference type="InterPro" id="IPR011335">
    <property type="entry name" value="Restrct_endonuc-II-like"/>
</dbReference>
<dbReference type="PANTHER" id="PTHR39953">
    <property type="entry name" value="RE54151P"/>
    <property type="match status" value="1"/>
</dbReference>
<sequence length="431" mass="48854">MSDTFVKADSRNLPKVETVMILEYISTSNHHNVAEIRGAKILMSSRDSYIDTAVGYVKVSRTGSECTVTAKIVPEHRISKKLYTVKCNIDEHNDVIIDSVCEDCAASAGGCKHSLLLLFWLAKKSSEPSSTAIECYWNKPTLSSASTEPVTSKEIFRKAKIPKLMPKDRNILIEFEEECKRRNLGNSLILKFCDGYKLDSKNIFDIMLQFVDVETDHTYSNFRNHLKKVINDETILDINVKSVGQSESKYWHNIRQGRLTASKLYEAAHCKTDGTLVEQILGGYKVPETKSILRGRRLEKRVIQVIEEKLGVKIENSGFMLINGILGASPDGVGEDFVVEIKCPASEKTVKSYIKNDIVNKKYKTQILCQMLACKKAKGLFCVADPLFETTRNIHLVWVDFDEIYINDIINKAEVFWSQFIFPKLLESVKK</sequence>
<dbReference type="EMBL" id="JARGEI010000003">
    <property type="protein sequence ID" value="KAJ8733800.1"/>
    <property type="molecule type" value="Genomic_DNA"/>
</dbReference>
<dbReference type="CDD" id="cd22343">
    <property type="entry name" value="PDDEXK_lambda_exonuclease-like"/>
    <property type="match status" value="1"/>
</dbReference>
<dbReference type="Proteomes" id="UP001231518">
    <property type="component" value="Chromosome 5"/>
</dbReference>
<dbReference type="Pfam" id="PF09588">
    <property type="entry name" value="YqaJ"/>
    <property type="match status" value="1"/>
</dbReference>
<dbReference type="InterPro" id="IPR011604">
    <property type="entry name" value="PDDEXK-like_dom_sf"/>
</dbReference>
<feature type="domain" description="YqaJ viral recombinase" evidence="1">
    <location>
        <begin position="251"/>
        <end position="372"/>
    </location>
</feature>
<protein>
    <recommendedName>
        <fullName evidence="1">YqaJ viral recombinase domain-containing protein</fullName>
    </recommendedName>
</protein>
<evidence type="ECO:0000313" key="2">
    <source>
        <dbReference type="EMBL" id="KAJ8733800.1"/>
    </source>
</evidence>
<dbReference type="AlphaFoldDB" id="A0AAD7YZL6"/>
<reference evidence="2" key="1">
    <citation type="submission" date="2023-03" db="EMBL/GenBank/DDBJ databases">
        <title>Chromosome-level genomes of two armyworms, Mythimna separata and Mythimna loreyi, provide insights into the biosynthesis and reception of sex pheromones.</title>
        <authorList>
            <person name="Zhao H."/>
        </authorList>
    </citation>
    <scope>NUCLEOTIDE SEQUENCE</scope>
    <source>
        <strain evidence="2">BeijingLab</strain>
        <tissue evidence="2">Pupa</tissue>
    </source>
</reference>
<name>A0AAD7YZL6_MYTSE</name>
<dbReference type="Gene3D" id="3.90.320.10">
    <property type="match status" value="1"/>
</dbReference>
<comment type="caution">
    <text evidence="2">The sequence shown here is derived from an EMBL/GenBank/DDBJ whole genome shotgun (WGS) entry which is preliminary data.</text>
</comment>
<dbReference type="PANTHER" id="PTHR39953:SF1">
    <property type="entry name" value="RE54151P"/>
    <property type="match status" value="1"/>
</dbReference>
<organism evidence="2 3">
    <name type="scientific">Mythimna separata</name>
    <name type="common">Oriental armyworm</name>
    <name type="synonym">Pseudaletia separata</name>
    <dbReference type="NCBI Taxonomy" id="271217"/>
    <lineage>
        <taxon>Eukaryota</taxon>
        <taxon>Metazoa</taxon>
        <taxon>Ecdysozoa</taxon>
        <taxon>Arthropoda</taxon>
        <taxon>Hexapoda</taxon>
        <taxon>Insecta</taxon>
        <taxon>Pterygota</taxon>
        <taxon>Neoptera</taxon>
        <taxon>Endopterygota</taxon>
        <taxon>Lepidoptera</taxon>
        <taxon>Glossata</taxon>
        <taxon>Ditrysia</taxon>
        <taxon>Noctuoidea</taxon>
        <taxon>Noctuidae</taxon>
        <taxon>Noctuinae</taxon>
        <taxon>Hadenini</taxon>
        <taxon>Mythimna</taxon>
    </lineage>
</organism>
<proteinExistence type="predicted"/>